<evidence type="ECO:0000313" key="3">
    <source>
        <dbReference type="Proteomes" id="UP000030745"/>
    </source>
</evidence>
<feature type="chain" id="PRO_5001633480" evidence="1">
    <location>
        <begin position="20"/>
        <end position="120"/>
    </location>
</feature>
<reference evidence="2 3" key="1">
    <citation type="journal article" date="2013" name="PLoS Genet.">
        <title>Distinctive expansion of potential virulence genes in the genome of the oomycete fish pathogen Saprolegnia parasitica.</title>
        <authorList>
            <person name="Jiang R.H."/>
            <person name="de Bruijn I."/>
            <person name="Haas B.J."/>
            <person name="Belmonte R."/>
            <person name="Lobach L."/>
            <person name="Christie J."/>
            <person name="van den Ackerveken G."/>
            <person name="Bottin A."/>
            <person name="Bulone V."/>
            <person name="Diaz-Moreno S.M."/>
            <person name="Dumas B."/>
            <person name="Fan L."/>
            <person name="Gaulin E."/>
            <person name="Govers F."/>
            <person name="Grenville-Briggs L.J."/>
            <person name="Horner N.R."/>
            <person name="Levin J.Z."/>
            <person name="Mammella M."/>
            <person name="Meijer H.J."/>
            <person name="Morris P."/>
            <person name="Nusbaum C."/>
            <person name="Oome S."/>
            <person name="Phillips A.J."/>
            <person name="van Rooyen D."/>
            <person name="Rzeszutek E."/>
            <person name="Saraiva M."/>
            <person name="Secombes C.J."/>
            <person name="Seidl M.F."/>
            <person name="Snel B."/>
            <person name="Stassen J.H."/>
            <person name="Sykes S."/>
            <person name="Tripathy S."/>
            <person name="van den Berg H."/>
            <person name="Vega-Arreguin J.C."/>
            <person name="Wawra S."/>
            <person name="Young S.K."/>
            <person name="Zeng Q."/>
            <person name="Dieguez-Uribeondo J."/>
            <person name="Russ C."/>
            <person name="Tyler B.M."/>
            <person name="van West P."/>
        </authorList>
    </citation>
    <scope>NUCLEOTIDE SEQUENCE [LARGE SCALE GENOMIC DNA]</scope>
    <source>
        <strain evidence="2 3">CBS 223.65</strain>
    </source>
</reference>
<keyword evidence="1" id="KW-0732">Signal</keyword>
<keyword evidence="3" id="KW-1185">Reference proteome</keyword>
<dbReference type="Proteomes" id="UP000030745">
    <property type="component" value="Unassembled WGS sequence"/>
</dbReference>
<feature type="signal peptide" evidence="1">
    <location>
        <begin position="1"/>
        <end position="19"/>
    </location>
</feature>
<dbReference type="AlphaFoldDB" id="A0A067BM56"/>
<dbReference type="OrthoDB" id="10413725at2759"/>
<dbReference type="EMBL" id="KK583360">
    <property type="protein sequence ID" value="KDO19273.1"/>
    <property type="molecule type" value="Genomic_DNA"/>
</dbReference>
<organism evidence="2 3">
    <name type="scientific">Saprolegnia parasitica (strain CBS 223.65)</name>
    <dbReference type="NCBI Taxonomy" id="695850"/>
    <lineage>
        <taxon>Eukaryota</taxon>
        <taxon>Sar</taxon>
        <taxon>Stramenopiles</taxon>
        <taxon>Oomycota</taxon>
        <taxon>Saprolegniomycetes</taxon>
        <taxon>Saprolegniales</taxon>
        <taxon>Saprolegniaceae</taxon>
        <taxon>Saprolegnia</taxon>
    </lineage>
</organism>
<name>A0A067BM56_SAPPC</name>
<sequence>MRWTSLVLILLAVVERALGGCAYADLQLPANAFILVADASCTSTLPVCAVRPNCKVFDSFTSDGDSYYVHFDAIGDLSGYTQPNLSVANSSFLTLAKIKVPPTLTSLYVPVSDYSCTRLT</sequence>
<dbReference type="VEuPathDB" id="FungiDB:SPRG_15542"/>
<proteinExistence type="predicted"/>
<dbReference type="KEGG" id="spar:SPRG_15542"/>
<evidence type="ECO:0000256" key="1">
    <source>
        <dbReference type="SAM" id="SignalP"/>
    </source>
</evidence>
<dbReference type="RefSeq" id="XP_012210016.1">
    <property type="nucleotide sequence ID" value="XM_012354626.1"/>
</dbReference>
<dbReference type="GeneID" id="24137260"/>
<accession>A0A067BM56</accession>
<gene>
    <name evidence="2" type="ORF">SPRG_15542</name>
</gene>
<evidence type="ECO:0000313" key="2">
    <source>
        <dbReference type="EMBL" id="KDO19273.1"/>
    </source>
</evidence>
<protein>
    <submittedName>
        <fullName evidence="2">Uncharacterized protein</fullName>
    </submittedName>
</protein>